<keyword evidence="1" id="KW-1133">Transmembrane helix</keyword>
<dbReference type="AlphaFoldDB" id="A0A0B0IE42"/>
<dbReference type="STRING" id="333138.LQ50_17170"/>
<evidence type="ECO:0000259" key="2">
    <source>
        <dbReference type="Pfam" id="PF13786"/>
    </source>
</evidence>
<name>A0A0B0IE42_9BACI</name>
<dbReference type="EMBL" id="JRJU01000023">
    <property type="protein sequence ID" value="KHF39157.1"/>
    <property type="molecule type" value="Genomic_DNA"/>
</dbReference>
<feature type="transmembrane region" description="Helical" evidence="1">
    <location>
        <begin position="45"/>
        <end position="63"/>
    </location>
</feature>
<dbReference type="InterPro" id="IPR025436">
    <property type="entry name" value="DUF4179"/>
</dbReference>
<accession>A0A0B0IE42</accession>
<protein>
    <recommendedName>
        <fullName evidence="2">DUF4179 domain-containing protein</fullName>
    </recommendedName>
</protein>
<gene>
    <name evidence="3" type="ORF">LQ50_17170</name>
</gene>
<dbReference type="Pfam" id="PF13786">
    <property type="entry name" value="DUF4179"/>
    <property type="match status" value="1"/>
</dbReference>
<feature type="domain" description="DUF4179" evidence="2">
    <location>
        <begin position="42"/>
        <end position="126"/>
    </location>
</feature>
<keyword evidence="1" id="KW-0472">Membrane</keyword>
<evidence type="ECO:0000256" key="1">
    <source>
        <dbReference type="SAM" id="Phobius"/>
    </source>
</evidence>
<dbReference type="OrthoDB" id="2961302at2"/>
<sequence length="424" mass="48551">MNKIEKKLKEEKQRIDKLEAPSELEERLRTALTQTKQRRYSPKKWFIAAIAMFLFFTIGYHYHAFAFYGKKIFGFDEVMNGTLQHLNEEGMGQIIDETYQLHNQAELTIEAVMTDANRMIIYYTVTDDEGNVDHVHDQWFRPRKITGLFTNVHYEGGQWLVNEEGTELKGTMEFASPSPFSKTLTLHFWNQDEQVEKTHAFSYDPNQAMQTIIKQKINETVQVDKGHITFDSIVATPSSTMIEGSLRVDNFDRVNLGLHGIELVANGHPIDLLGSSSSSSLTGTTFDIRYDALPEELESLILHVKEFVGYSKLDAVISLENEDSVQTKLDGEEMTIKQVEHTSDTTEVTIVTKESLLLDDVYIGSDQEKIELLTTINQREIPQVNGSFLKERTLVFNTTEKPDQLFIGGIHYVKEYNEVIEVMD</sequence>
<comment type="caution">
    <text evidence="3">The sequence shown here is derived from an EMBL/GenBank/DDBJ whole genome shotgun (WGS) entry which is preliminary data.</text>
</comment>
<organism evidence="3 4">
    <name type="scientific">Halalkalibacter okhensis</name>
    <dbReference type="NCBI Taxonomy" id="333138"/>
    <lineage>
        <taxon>Bacteria</taxon>
        <taxon>Bacillati</taxon>
        <taxon>Bacillota</taxon>
        <taxon>Bacilli</taxon>
        <taxon>Bacillales</taxon>
        <taxon>Bacillaceae</taxon>
        <taxon>Halalkalibacter</taxon>
    </lineage>
</organism>
<evidence type="ECO:0000313" key="4">
    <source>
        <dbReference type="Proteomes" id="UP000030832"/>
    </source>
</evidence>
<evidence type="ECO:0000313" key="3">
    <source>
        <dbReference type="EMBL" id="KHF39157.1"/>
    </source>
</evidence>
<keyword evidence="4" id="KW-1185">Reference proteome</keyword>
<reference evidence="3 4" key="1">
    <citation type="submission" date="2014-09" db="EMBL/GenBank/DDBJ databases">
        <title>Genome sequencing and annotation of Bacillus Okhensis strain Kh10-101T.</title>
        <authorList>
            <person name="Prakash J.S."/>
        </authorList>
    </citation>
    <scope>NUCLEOTIDE SEQUENCE [LARGE SCALE GENOMIC DNA]</scope>
    <source>
        <strain evidence="4">Kh10-101T</strain>
    </source>
</reference>
<dbReference type="Proteomes" id="UP000030832">
    <property type="component" value="Unassembled WGS sequence"/>
</dbReference>
<keyword evidence="1" id="KW-0812">Transmembrane</keyword>
<dbReference type="eggNOG" id="ENOG502Z98F">
    <property type="taxonomic scope" value="Bacteria"/>
</dbReference>
<proteinExistence type="predicted"/>
<dbReference type="RefSeq" id="WP_034631249.1">
    <property type="nucleotide sequence ID" value="NZ_JRJU01000023.1"/>
</dbReference>